<evidence type="ECO:0000256" key="4">
    <source>
        <dbReference type="ARBA" id="ARBA00022722"/>
    </source>
</evidence>
<evidence type="ECO:0000313" key="13">
    <source>
        <dbReference type="EMBL" id="KAG9391303.1"/>
    </source>
</evidence>
<keyword evidence="5" id="KW-0255">Endonuclease</keyword>
<dbReference type="PANTHER" id="PTHR37984">
    <property type="entry name" value="PROTEIN CBG26694"/>
    <property type="match status" value="1"/>
</dbReference>
<evidence type="ECO:0000259" key="10">
    <source>
        <dbReference type="PROSITE" id="PS50158"/>
    </source>
</evidence>
<evidence type="ECO:0000256" key="1">
    <source>
        <dbReference type="ARBA" id="ARBA00012493"/>
    </source>
</evidence>
<dbReference type="Pfam" id="PF17917">
    <property type="entry name" value="RT_RNaseH"/>
    <property type="match status" value="1"/>
</dbReference>
<dbReference type="PROSITE" id="PS50158">
    <property type="entry name" value="ZF_CCHC"/>
    <property type="match status" value="1"/>
</dbReference>
<keyword evidence="3" id="KW-0548">Nucleotidyltransferase</keyword>
<dbReference type="GO" id="GO:0015074">
    <property type="term" value="P:DNA integration"/>
    <property type="evidence" value="ECO:0007669"/>
    <property type="project" value="InterPro"/>
</dbReference>
<dbReference type="SUPFAM" id="SSF57756">
    <property type="entry name" value="Retrovirus zinc finger-like domains"/>
    <property type="match status" value="1"/>
</dbReference>
<feature type="domain" description="Integrase catalytic" evidence="12">
    <location>
        <begin position="970"/>
        <end position="1129"/>
    </location>
</feature>
<dbReference type="InterPro" id="IPR036397">
    <property type="entry name" value="RNaseH_sf"/>
</dbReference>
<dbReference type="InterPro" id="IPR021109">
    <property type="entry name" value="Peptidase_aspartic_dom_sf"/>
</dbReference>
<comment type="caution">
    <text evidence="13">The sequence shown here is derived from an EMBL/GenBank/DDBJ whole genome shotgun (WGS) entry which is preliminary data.</text>
</comment>
<dbReference type="InterPro" id="IPR041373">
    <property type="entry name" value="RT_RNaseH"/>
</dbReference>
<dbReference type="InterPro" id="IPR050951">
    <property type="entry name" value="Retrovirus_Pol_polyprotein"/>
</dbReference>
<dbReference type="InterPro" id="IPR043128">
    <property type="entry name" value="Rev_trsase/Diguanyl_cyclase"/>
</dbReference>
<dbReference type="SUPFAM" id="SSF56672">
    <property type="entry name" value="DNA/RNA polymerases"/>
    <property type="match status" value="1"/>
</dbReference>
<dbReference type="SUPFAM" id="SSF50630">
    <property type="entry name" value="Acid proteases"/>
    <property type="match status" value="1"/>
</dbReference>
<dbReference type="Gene3D" id="2.40.70.10">
    <property type="entry name" value="Acid Proteases"/>
    <property type="match status" value="1"/>
</dbReference>
<dbReference type="GO" id="GO:0003964">
    <property type="term" value="F:RNA-directed DNA polymerase activity"/>
    <property type="evidence" value="ECO:0007669"/>
    <property type="project" value="UniProtKB-KW"/>
</dbReference>
<keyword evidence="6" id="KW-0378">Hydrolase</keyword>
<dbReference type="GO" id="GO:0008270">
    <property type="term" value="F:zinc ion binding"/>
    <property type="evidence" value="ECO:0007669"/>
    <property type="project" value="UniProtKB-KW"/>
</dbReference>
<keyword evidence="8" id="KW-0479">Metal-binding</keyword>
<dbReference type="CDD" id="cd00303">
    <property type="entry name" value="retropepsin_like"/>
    <property type="match status" value="1"/>
</dbReference>
<protein>
    <recommendedName>
        <fullName evidence="1">RNA-directed DNA polymerase</fullName>
        <ecNumber evidence="1">2.7.7.49</ecNumber>
    </recommendedName>
</protein>
<dbReference type="CDD" id="cd09274">
    <property type="entry name" value="RNase_HI_RT_Ty3"/>
    <property type="match status" value="1"/>
</dbReference>
<evidence type="ECO:0000256" key="7">
    <source>
        <dbReference type="ARBA" id="ARBA00022918"/>
    </source>
</evidence>
<dbReference type="InterPro" id="IPR012337">
    <property type="entry name" value="RNaseH-like_sf"/>
</dbReference>
<evidence type="ECO:0000256" key="5">
    <source>
        <dbReference type="ARBA" id="ARBA00022759"/>
    </source>
</evidence>
<evidence type="ECO:0000259" key="12">
    <source>
        <dbReference type="PROSITE" id="PS50994"/>
    </source>
</evidence>
<dbReference type="SUPFAM" id="SSF53098">
    <property type="entry name" value="Ribonuclease H-like"/>
    <property type="match status" value="1"/>
</dbReference>
<dbReference type="EC" id="2.7.7.49" evidence="1"/>
<keyword evidence="8" id="KW-0862">Zinc</keyword>
<dbReference type="SUPFAM" id="SSF54160">
    <property type="entry name" value="Chromo domain-like"/>
    <property type="match status" value="1"/>
</dbReference>
<dbReference type="OrthoDB" id="420169at2759"/>
<feature type="domain" description="Reverse transcriptase" evidence="11">
    <location>
        <begin position="514"/>
        <end position="693"/>
    </location>
</feature>
<organism evidence="13 14">
    <name type="scientific">Carpediemonas membranifera</name>
    <dbReference type="NCBI Taxonomy" id="201153"/>
    <lineage>
        <taxon>Eukaryota</taxon>
        <taxon>Metamonada</taxon>
        <taxon>Carpediemonas-like organisms</taxon>
        <taxon>Carpediemonas</taxon>
    </lineage>
</organism>
<dbReference type="InterPro" id="IPR016197">
    <property type="entry name" value="Chromo-like_dom_sf"/>
</dbReference>
<dbReference type="Gene3D" id="3.10.10.10">
    <property type="entry name" value="HIV Type 1 Reverse Transcriptase, subunit A, domain 1"/>
    <property type="match status" value="1"/>
</dbReference>
<evidence type="ECO:0000256" key="9">
    <source>
        <dbReference type="SAM" id="MobiDB-lite"/>
    </source>
</evidence>
<dbReference type="Proteomes" id="UP000717585">
    <property type="component" value="Unassembled WGS sequence"/>
</dbReference>
<dbReference type="GO" id="GO:0003676">
    <property type="term" value="F:nucleic acid binding"/>
    <property type="evidence" value="ECO:0007669"/>
    <property type="project" value="InterPro"/>
</dbReference>
<dbReference type="Gene3D" id="4.10.60.10">
    <property type="entry name" value="Zinc finger, CCHC-type"/>
    <property type="match status" value="1"/>
</dbReference>
<keyword evidence="8" id="KW-0863">Zinc-finger</keyword>
<dbReference type="Gene3D" id="3.30.70.270">
    <property type="match status" value="2"/>
</dbReference>
<evidence type="ECO:0000313" key="14">
    <source>
        <dbReference type="Proteomes" id="UP000717585"/>
    </source>
</evidence>
<dbReference type="InterPro" id="IPR036875">
    <property type="entry name" value="Znf_CCHC_sf"/>
</dbReference>
<dbReference type="GO" id="GO:0016787">
    <property type="term" value="F:hydrolase activity"/>
    <property type="evidence" value="ECO:0007669"/>
    <property type="project" value="UniProtKB-KW"/>
</dbReference>
<dbReference type="GO" id="GO:0004519">
    <property type="term" value="F:endonuclease activity"/>
    <property type="evidence" value="ECO:0007669"/>
    <property type="project" value="UniProtKB-KW"/>
</dbReference>
<dbReference type="InterPro" id="IPR001878">
    <property type="entry name" value="Znf_CCHC"/>
</dbReference>
<proteinExistence type="predicted"/>
<dbReference type="SMART" id="SM00343">
    <property type="entry name" value="ZnF_C2HC"/>
    <property type="match status" value="2"/>
</dbReference>
<dbReference type="InterPro" id="IPR001584">
    <property type="entry name" value="Integrase_cat-core"/>
</dbReference>
<sequence length="1332" mass="149223">MTFKNKEKAVPPLFRDPSMKALLDFYLHLQTYRSLGGKADISELVDPSIADYVSQCIDEAGNSEDDDYVPLLMATTERRRQKRNFSDLRILKRLGSVLRPSRSTAQLDLFRLRAKTFDPVEVNNVNRKFKALQLLVNPDVPEDVLKETYCRCFRVQGSNTIMYKVKELAEGLDIPSIMPKVMAMSRDLQESQEMVNSFSPAAARPRAPHVHEREPRSDHQDPSERHDRQGSKPIVKPNRQNKPKKQYVCYNCGKPGHPSFKCAEPKAFCPKCHKSGHLADYCPTKKGVNQRRCVHSVSDSKFVAALNAPKEISPGDLPVVNARLGKRKANSLLDSGANCSTISPRLVDEKRCKWISREPTQIHTVGDTRQAEGEVEVTLKLDPSPFTPHGCTLTLRAYVIDTAFDIIIGFPQMVSLGLLPSAIPSSSDPTEDSSETPPATKYIAQAMSELSQEARDRQSSILRRYASNFKERDAPSLLDPYDLVIKGNKVVNVRPYFVPPPKVPIVKEHVDTLLAKGFIEACQSEYSSPTIVVPKKGEKTRFVVDFREINSLTEPFDYPIPRIDEILAQLSRKRIFATLDLAAGYHQIALTERCRHLTAFRTVFGQYQYTRVPFGLRNAGAYFQRAMETAFEGLVGSSCIIYIDDIIVMGDSEAEYLDNLERVMARVEKMRLHLGRDKCQFGCAEVEFLGWIIHNGTVRISPQRVEDIAQLKVPKSTRGFQALHGFLNYFRDHIPFFAERVKPITDAMSGKTSSTSADVSKALEDAKAALCSADALAIFDATRPHVVMTDASAVGYGAVLLQDGKPVCYLSKAFNDVQSRWSVGEKEAYAIVSALQAWRKFLCWERFEIKTDHRNLLYMYKSVNAKVRRWADSIADLDFTISHVPGLDNGAADGLSRVFAMAKKTATTEQIHQAHLFADVHLSRRLTIERLRGQGLSVSRDAVDRVVSDCPICQVLDRPPVDQPDGLHTAVDTPLQRVAIDTMGPLPSCDGYSYITVMVDMCSRWTELVPAKSNSGKEAAEAFINTWVLRYGAPQVLQSDGGSEFHNGLFRRLSQEVGFQQHITTAYHPQANGMVERANQQVERILKARKFQLRNPNWLTHLPVARFIANSTPRIPTRLSPAEIMLGANITIPSTLYTTDASSAGITQSHRKAAEAAVQLAKSRISTMREEALARASSTRSEILSRYVLVKYAKRPPDKLSPGWRGPMRRVESVKRDGVTVGYIVQDLSQPRDGPSIKVDAARVRRFNPGTLSDTQIKELAAAATEEWYVDRISRSEGPDGSKRCPMSRRRYLVHWTGFEDSEATLQDYSFVKDLAALTEYLESEQAKIDGL</sequence>
<dbReference type="CDD" id="cd01647">
    <property type="entry name" value="RT_LTR"/>
    <property type="match status" value="1"/>
</dbReference>
<dbReference type="EMBL" id="JAHDYR010000059">
    <property type="protein sequence ID" value="KAG9391303.1"/>
    <property type="molecule type" value="Genomic_DNA"/>
</dbReference>
<dbReference type="Pfam" id="PF00078">
    <property type="entry name" value="RVT_1"/>
    <property type="match status" value="1"/>
</dbReference>
<dbReference type="Gene3D" id="3.30.420.10">
    <property type="entry name" value="Ribonuclease H-like superfamily/Ribonuclease H"/>
    <property type="match status" value="1"/>
</dbReference>
<dbReference type="InterPro" id="IPR043502">
    <property type="entry name" value="DNA/RNA_pol_sf"/>
</dbReference>
<evidence type="ECO:0000256" key="8">
    <source>
        <dbReference type="PROSITE-ProRule" id="PRU00047"/>
    </source>
</evidence>
<dbReference type="Pfam" id="PF00665">
    <property type="entry name" value="rve"/>
    <property type="match status" value="1"/>
</dbReference>
<evidence type="ECO:0000256" key="3">
    <source>
        <dbReference type="ARBA" id="ARBA00022695"/>
    </source>
</evidence>
<dbReference type="InterPro" id="IPR000477">
    <property type="entry name" value="RT_dom"/>
</dbReference>
<dbReference type="PANTHER" id="PTHR37984:SF5">
    <property type="entry name" value="PROTEIN NYNRIN-LIKE"/>
    <property type="match status" value="1"/>
</dbReference>
<keyword evidence="4" id="KW-0540">Nuclease</keyword>
<feature type="compositionally biased region" description="Basic and acidic residues" evidence="9">
    <location>
        <begin position="209"/>
        <end position="230"/>
    </location>
</feature>
<accession>A0A8J6AQN6</accession>
<keyword evidence="14" id="KW-1185">Reference proteome</keyword>
<keyword evidence="2" id="KW-0808">Transferase</keyword>
<evidence type="ECO:0000256" key="6">
    <source>
        <dbReference type="ARBA" id="ARBA00022801"/>
    </source>
</evidence>
<dbReference type="PROSITE" id="PS50994">
    <property type="entry name" value="INTEGRASE"/>
    <property type="match status" value="1"/>
</dbReference>
<keyword evidence="7" id="KW-0695">RNA-directed DNA polymerase</keyword>
<evidence type="ECO:0000256" key="2">
    <source>
        <dbReference type="ARBA" id="ARBA00022679"/>
    </source>
</evidence>
<reference evidence="13" key="1">
    <citation type="submission" date="2021-05" db="EMBL/GenBank/DDBJ databases">
        <title>A free-living protist that lacks canonical eukaryotic 1 DNA replication and segregation systems.</title>
        <authorList>
            <person name="Salas-Leiva D.E."/>
            <person name="Tromer E.C."/>
            <person name="Curtis B.A."/>
            <person name="Jerlstrom-Hultqvist J."/>
            <person name="Kolisko M."/>
            <person name="Yi Z."/>
            <person name="Salas-Leiva J.S."/>
            <person name="Gallot-Lavallee L."/>
            <person name="Kops G.J.P.L."/>
            <person name="Archibald J.M."/>
            <person name="Simpson A.G.B."/>
            <person name="Roger A.J."/>
        </authorList>
    </citation>
    <scope>NUCLEOTIDE SEQUENCE</scope>
    <source>
        <strain evidence="13">BICM</strain>
    </source>
</reference>
<dbReference type="PROSITE" id="PS50878">
    <property type="entry name" value="RT_POL"/>
    <property type="match status" value="1"/>
</dbReference>
<name>A0A8J6AQN6_9EUKA</name>
<feature type="domain" description="CCHC-type" evidence="10">
    <location>
        <begin position="249"/>
        <end position="264"/>
    </location>
</feature>
<feature type="region of interest" description="Disordered" evidence="9">
    <location>
        <begin position="188"/>
        <end position="242"/>
    </location>
</feature>
<evidence type="ECO:0000259" key="11">
    <source>
        <dbReference type="PROSITE" id="PS50878"/>
    </source>
</evidence>
<gene>
    <name evidence="13" type="ORF">J8273_7627</name>
</gene>